<keyword evidence="3 13" id="KW-0547">Nucleotide-binding</keyword>
<evidence type="ECO:0000313" key="17">
    <source>
        <dbReference type="Proteomes" id="UP000267250"/>
    </source>
</evidence>
<dbReference type="GO" id="GO:0005524">
    <property type="term" value="F:ATP binding"/>
    <property type="evidence" value="ECO:0007669"/>
    <property type="project" value="UniProtKB-UniRule"/>
</dbReference>
<sequence length="1170" mass="135367">MVSGLTKILHQNEKYQIVKDALLSGQRVSLFGLANSQRRFFLANLYQHLDRHLLVITHDLQEATAIYEDLTRLLSEEQVLLFPELEVLPHERLVNDLSLRVQRLKVLEEILFNPNDKVVVTTVQALMRRGISLRYFKECSIEIRWGLELNLDEMAERLVRMGYERVGMVEGRGQFSIRGGIIDIFPMTRVNPIRIDLFGDEVDTLKEFDLITQRSIKNLDQVVITPADEIIFDKKTCQEAVQRIRKDAEKLLESLKNVGKKEEYNSLRHKISEDTERLSQGIRFEGIEQYLPYFNIKLGNILEIFSQHLVVIDSPERTQSRAEHYIKEIHETEKTLMEQGIILPLYNELFSDFSQILWQLEDTPLLMMDYRSYTLDWMKPELVSNFFAKDVEPFHGKVDLLTQALKEWRKKKYRILLTLSTDSKCKRLVEHLKEEDLSPIYVSEVKEELKVGNVVVTTGDLSKGFVFEELKLVVYTEMEILGRQKKKKRKIKEFNEGVRVTSFEELEIGDYVVHENHGIGKYLGVKTLEIQGNHQDYLVIKYAGEDKLYVPTNQVDLIQKYIGVENQPPKLYKLGGNEWNRVKKKVKESVRDIAMNLLKLYAEREMIKGYAFSKDTPWQKEFEDAFPYEETPDQLKAIEEVKQDMEEPKPMDRLLCGDVGYGKTEVAIRAAFKAVQDSKQVAVLVPTTVLAQQHYSTFTERFKDFPVNIEVISRFRTQAEQKKILDALARGEVDIIIGTHRLLSKDVVFHDLGLVIVDEEQRFGVTHKERLKELKKNVDVLTLTATPIPRTLHMALVGVRDMSVIETPPEDRYPIRTYVREYNEELIRDAITRELSRGGQVYFVHNRVEDIDEIAGKIMRLVPDARVAVAHGQMNEHRLEKLMVNFLQGNYDVLVCTTIIETGLDIPNVNTIIINDADKMGLSQLYQLRGRVGRSNRIAYAYLLYRRGKVLSEVAEKRLRAIKEFTNLGSGFKIAMRDLEIRGAGNILGPEQHGHIASIGFSLYCKLLEESIRELQGKIKEEEVLPAIELNLDAYIPEDYIPDSRQKIEIYKKIAIIKSQDDIDELVDELIDRFGDIPQPVKNLIQIAWLKCIAGKLNIEEIKSKNGEINIQFRNADNLDGNRIIELTKIYRRKLKIRNGVKPVIVVQRSDLDDAEVLKLLREIITYLQG</sequence>
<evidence type="ECO:0000256" key="11">
    <source>
        <dbReference type="ARBA" id="ARBA00061399"/>
    </source>
</evidence>
<evidence type="ECO:0000256" key="9">
    <source>
        <dbReference type="ARBA" id="ARBA00023204"/>
    </source>
</evidence>
<evidence type="ECO:0000256" key="5">
    <source>
        <dbReference type="ARBA" id="ARBA00022801"/>
    </source>
</evidence>
<dbReference type="SMART" id="SM00490">
    <property type="entry name" value="HELICc"/>
    <property type="match status" value="1"/>
</dbReference>
<dbReference type="GO" id="GO:0005737">
    <property type="term" value="C:cytoplasm"/>
    <property type="evidence" value="ECO:0007669"/>
    <property type="project" value="UniProtKB-SubCell"/>
</dbReference>
<dbReference type="SUPFAM" id="SSF141259">
    <property type="entry name" value="CarD-like"/>
    <property type="match status" value="1"/>
</dbReference>
<dbReference type="SMART" id="SM00487">
    <property type="entry name" value="DEXDc"/>
    <property type="match status" value="1"/>
</dbReference>
<comment type="subcellular location">
    <subcellularLocation>
        <location evidence="1 13">Cytoplasm</location>
    </subcellularLocation>
</comment>
<evidence type="ECO:0000256" key="6">
    <source>
        <dbReference type="ARBA" id="ARBA00022806"/>
    </source>
</evidence>
<dbReference type="InterPro" id="IPR047112">
    <property type="entry name" value="RecG/Mfd"/>
</dbReference>
<evidence type="ECO:0000256" key="13">
    <source>
        <dbReference type="HAMAP-Rule" id="MF_00969"/>
    </source>
</evidence>
<dbReference type="GO" id="GO:0003684">
    <property type="term" value="F:damaged DNA binding"/>
    <property type="evidence" value="ECO:0007669"/>
    <property type="project" value="InterPro"/>
</dbReference>
<dbReference type="Gene3D" id="2.40.10.170">
    <property type="match status" value="1"/>
</dbReference>
<dbReference type="SMART" id="SM00982">
    <property type="entry name" value="TRCF"/>
    <property type="match status" value="1"/>
</dbReference>
<dbReference type="InterPro" id="IPR036101">
    <property type="entry name" value="CarD-like/TRCF_RID_sf"/>
</dbReference>
<reference evidence="16 17" key="1">
    <citation type="submission" date="2016-07" db="EMBL/GenBank/DDBJ databases">
        <title>Genome and transcriptome analysis of iron-reducing fermentative bacteria Anoxybacter fermentans.</title>
        <authorList>
            <person name="Zeng X."/>
            <person name="Shao Z."/>
        </authorList>
    </citation>
    <scope>NUCLEOTIDE SEQUENCE [LARGE SCALE GENOMIC DNA]</scope>
    <source>
        <strain evidence="16 17">DY22613</strain>
    </source>
</reference>
<gene>
    <name evidence="13" type="primary">mfd</name>
    <name evidence="16" type="ORF">BBF96_14940</name>
</gene>
<dbReference type="CDD" id="cd18810">
    <property type="entry name" value="SF2_C_TRCF"/>
    <property type="match status" value="1"/>
</dbReference>
<dbReference type="SUPFAM" id="SSF143517">
    <property type="entry name" value="TRCF domain-like"/>
    <property type="match status" value="1"/>
</dbReference>
<dbReference type="InterPro" id="IPR037235">
    <property type="entry name" value="TRCF-like_C_D7"/>
</dbReference>
<dbReference type="CDD" id="cd17991">
    <property type="entry name" value="DEXHc_TRCF"/>
    <property type="match status" value="1"/>
</dbReference>
<dbReference type="PROSITE" id="PS51192">
    <property type="entry name" value="HELICASE_ATP_BIND_1"/>
    <property type="match status" value="1"/>
</dbReference>
<dbReference type="Pfam" id="PF03461">
    <property type="entry name" value="TRCF"/>
    <property type="match status" value="1"/>
</dbReference>
<keyword evidence="17" id="KW-1185">Reference proteome</keyword>
<dbReference type="Pfam" id="PF17757">
    <property type="entry name" value="UvrB_inter"/>
    <property type="match status" value="1"/>
</dbReference>
<evidence type="ECO:0000256" key="12">
    <source>
        <dbReference type="ARBA" id="ARBA00070128"/>
    </source>
</evidence>
<accession>A0A3Q9HUC0</accession>
<feature type="domain" description="Helicase C-terminal" evidence="15">
    <location>
        <begin position="814"/>
        <end position="980"/>
    </location>
</feature>
<protein>
    <recommendedName>
        <fullName evidence="12 13">Transcription-repair-coupling factor</fullName>
        <shortName evidence="13">TRCF</shortName>
        <ecNumber evidence="13">3.6.4.-</ecNumber>
    </recommendedName>
</protein>
<dbReference type="GO" id="GO:0003678">
    <property type="term" value="F:DNA helicase activity"/>
    <property type="evidence" value="ECO:0007669"/>
    <property type="project" value="TreeGrafter"/>
</dbReference>
<evidence type="ECO:0000259" key="15">
    <source>
        <dbReference type="PROSITE" id="PS51194"/>
    </source>
</evidence>
<dbReference type="InterPro" id="IPR003711">
    <property type="entry name" value="CarD-like/TRCF_RID"/>
</dbReference>
<dbReference type="EMBL" id="CP016379">
    <property type="protein sequence ID" value="AZR74570.1"/>
    <property type="molecule type" value="Genomic_DNA"/>
</dbReference>
<feature type="domain" description="Helicase ATP-binding" evidence="14">
    <location>
        <begin position="644"/>
        <end position="805"/>
    </location>
</feature>
<keyword evidence="4 13" id="KW-0227">DNA damage</keyword>
<dbReference type="SUPFAM" id="SSF52540">
    <property type="entry name" value="P-loop containing nucleoside triphosphate hydrolases"/>
    <property type="match status" value="4"/>
</dbReference>
<dbReference type="EC" id="3.6.4.-" evidence="13"/>
<organism evidence="16 17">
    <name type="scientific">Anoxybacter fermentans</name>
    <dbReference type="NCBI Taxonomy" id="1323375"/>
    <lineage>
        <taxon>Bacteria</taxon>
        <taxon>Bacillati</taxon>
        <taxon>Bacillota</taxon>
        <taxon>Clostridia</taxon>
        <taxon>Halanaerobiales</taxon>
        <taxon>Anoxybacter</taxon>
    </lineage>
</organism>
<dbReference type="Gene3D" id="3.90.1150.50">
    <property type="entry name" value="Transcription-repair-coupling factor, D7 domain"/>
    <property type="match status" value="1"/>
</dbReference>
<keyword evidence="5 13" id="KW-0378">Hydrolase</keyword>
<keyword evidence="9 13" id="KW-0234">DNA repair</keyword>
<dbReference type="FunFam" id="3.40.50.300:FF:000546">
    <property type="entry name" value="Transcription-repair-coupling factor"/>
    <property type="match status" value="1"/>
</dbReference>
<dbReference type="AlphaFoldDB" id="A0A3Q9HUC0"/>
<keyword evidence="2 13" id="KW-0963">Cytoplasm</keyword>
<dbReference type="InterPro" id="IPR014001">
    <property type="entry name" value="Helicase_ATP-bd"/>
</dbReference>
<dbReference type="Pfam" id="PF00270">
    <property type="entry name" value="DEAD"/>
    <property type="match status" value="1"/>
</dbReference>
<evidence type="ECO:0000256" key="2">
    <source>
        <dbReference type="ARBA" id="ARBA00022490"/>
    </source>
</evidence>
<comment type="similarity">
    <text evidence="11 13">In the C-terminal section; belongs to the helicase family. RecG subfamily.</text>
</comment>
<comment type="function">
    <text evidence="13">Couples transcription and DNA repair by recognizing RNA polymerase (RNAP) stalled at DNA lesions. Mediates ATP-dependent release of RNAP and its truncated transcript from the DNA, and recruitment of nucleotide excision repair machinery to the damaged site.</text>
</comment>
<dbReference type="HAMAP" id="MF_00969">
    <property type="entry name" value="TRCF"/>
    <property type="match status" value="1"/>
</dbReference>
<dbReference type="Pfam" id="PF02559">
    <property type="entry name" value="CarD_TRCF_RID"/>
    <property type="match status" value="1"/>
</dbReference>
<comment type="similarity">
    <text evidence="10 13">In the N-terminal section; belongs to the UvrB family.</text>
</comment>
<dbReference type="GO" id="GO:0006355">
    <property type="term" value="P:regulation of DNA-templated transcription"/>
    <property type="evidence" value="ECO:0007669"/>
    <property type="project" value="UniProtKB-UniRule"/>
</dbReference>
<dbReference type="InterPro" id="IPR011545">
    <property type="entry name" value="DEAD/DEAH_box_helicase_dom"/>
</dbReference>
<dbReference type="InterPro" id="IPR041471">
    <property type="entry name" value="UvrB_inter"/>
</dbReference>
<evidence type="ECO:0000313" key="16">
    <source>
        <dbReference type="EMBL" id="AZR74570.1"/>
    </source>
</evidence>
<dbReference type="PANTHER" id="PTHR47964:SF1">
    <property type="entry name" value="ATP-DEPENDENT DNA HELICASE HOMOLOG RECG, CHLOROPLASTIC"/>
    <property type="match status" value="1"/>
</dbReference>
<dbReference type="InterPro" id="IPR027417">
    <property type="entry name" value="P-loop_NTPase"/>
</dbReference>
<evidence type="ECO:0000259" key="14">
    <source>
        <dbReference type="PROSITE" id="PS51192"/>
    </source>
</evidence>
<dbReference type="GO" id="GO:0016787">
    <property type="term" value="F:hydrolase activity"/>
    <property type="evidence" value="ECO:0007669"/>
    <property type="project" value="UniProtKB-KW"/>
</dbReference>
<name>A0A3Q9HUC0_9FIRM</name>
<dbReference type="GO" id="GO:0000716">
    <property type="term" value="P:transcription-coupled nucleotide-excision repair, DNA damage recognition"/>
    <property type="evidence" value="ECO:0007669"/>
    <property type="project" value="UniProtKB-UniRule"/>
</dbReference>
<dbReference type="Gene3D" id="3.30.2060.10">
    <property type="entry name" value="Penicillin-binding protein 1b domain"/>
    <property type="match status" value="1"/>
</dbReference>
<dbReference type="Pfam" id="PF00271">
    <property type="entry name" value="Helicase_C"/>
    <property type="match status" value="1"/>
</dbReference>
<dbReference type="KEGG" id="aft:BBF96_14940"/>
<keyword evidence="7 13" id="KW-0067">ATP-binding</keyword>
<dbReference type="InterPro" id="IPR005118">
    <property type="entry name" value="TRCF_C"/>
</dbReference>
<evidence type="ECO:0000256" key="3">
    <source>
        <dbReference type="ARBA" id="ARBA00022741"/>
    </source>
</evidence>
<keyword evidence="8 13" id="KW-0238">DNA-binding</keyword>
<dbReference type="PROSITE" id="PS51194">
    <property type="entry name" value="HELICASE_CTER"/>
    <property type="match status" value="1"/>
</dbReference>
<dbReference type="InterPro" id="IPR004576">
    <property type="entry name" value="Mfd"/>
</dbReference>
<dbReference type="Gene3D" id="3.40.50.300">
    <property type="entry name" value="P-loop containing nucleotide triphosphate hydrolases"/>
    <property type="match status" value="2"/>
</dbReference>
<dbReference type="InterPro" id="IPR001650">
    <property type="entry name" value="Helicase_C-like"/>
</dbReference>
<evidence type="ECO:0000256" key="10">
    <source>
        <dbReference type="ARBA" id="ARBA00061104"/>
    </source>
</evidence>
<dbReference type="Proteomes" id="UP000267250">
    <property type="component" value="Chromosome"/>
</dbReference>
<evidence type="ECO:0000256" key="7">
    <source>
        <dbReference type="ARBA" id="ARBA00022840"/>
    </source>
</evidence>
<evidence type="ECO:0000256" key="8">
    <source>
        <dbReference type="ARBA" id="ARBA00023125"/>
    </source>
</evidence>
<evidence type="ECO:0000256" key="1">
    <source>
        <dbReference type="ARBA" id="ARBA00004496"/>
    </source>
</evidence>
<dbReference type="Gene3D" id="3.40.50.11180">
    <property type="match status" value="1"/>
</dbReference>
<proteinExistence type="inferred from homology"/>
<keyword evidence="6" id="KW-0347">Helicase</keyword>
<dbReference type="NCBIfam" id="TIGR00580">
    <property type="entry name" value="mfd"/>
    <property type="match status" value="1"/>
</dbReference>
<dbReference type="OrthoDB" id="9804325at2"/>
<dbReference type="SMART" id="SM01058">
    <property type="entry name" value="CarD_TRCF"/>
    <property type="match status" value="1"/>
</dbReference>
<dbReference type="PANTHER" id="PTHR47964">
    <property type="entry name" value="ATP-DEPENDENT DNA HELICASE HOMOLOG RECG, CHLOROPLASTIC"/>
    <property type="match status" value="1"/>
</dbReference>
<evidence type="ECO:0000256" key="4">
    <source>
        <dbReference type="ARBA" id="ARBA00022763"/>
    </source>
</evidence>